<sequence>MLLRLIAFISFFAVACSKPNSSTFKAYPKASSWMGSSLNIIGGKTLKQLTLPGTHDSGAFWLSDTPLPGADYACHNAFEIISKETEQPMVTVMKPWELAQDQNIYNQLVGGIRYIDLRAGYYNVTNTWVTFHYLIGSPIIEILQNISQFLNDYPTEIVIIEISHFDGYPTAQNIADLQQMTLNILGKFIYPVDLAFNFTINDMINSGKRAIVTMESGYGNVIWPGDSIYNTYADSPVVKTMINFNTQTVAQYMNMTLPYQIFKISWTLTPNDQTVIGTVKPKNPHTLIELADIANPYLPDFVNEMMAKRYQIGNILIIDHFESSAIMNVTYLMNGIS</sequence>
<dbReference type="Gene3D" id="3.20.20.190">
    <property type="entry name" value="Phosphatidylinositol (PI) phosphodiesterase"/>
    <property type="match status" value="1"/>
</dbReference>
<keyword evidence="3" id="KW-1185">Reference proteome</keyword>
<comment type="caution">
    <text evidence="2">The sequence shown here is derived from an EMBL/GenBank/DDBJ whole genome shotgun (WGS) entry which is preliminary data.</text>
</comment>
<dbReference type="Proteomes" id="UP001162131">
    <property type="component" value="Unassembled WGS sequence"/>
</dbReference>
<protein>
    <recommendedName>
        <fullName evidence="4">Phosphatidylinositol diacylglycerol-lyase</fullName>
    </recommendedName>
</protein>
<dbReference type="AlphaFoldDB" id="A0AAU9J574"/>
<dbReference type="PANTHER" id="PTHR13593">
    <property type="match status" value="1"/>
</dbReference>
<dbReference type="SUPFAM" id="SSF51695">
    <property type="entry name" value="PLC-like phosphodiesterases"/>
    <property type="match status" value="1"/>
</dbReference>
<keyword evidence="1" id="KW-0732">Signal</keyword>
<feature type="signal peptide" evidence="1">
    <location>
        <begin position="1"/>
        <end position="17"/>
    </location>
</feature>
<name>A0AAU9J574_9CILI</name>
<reference evidence="2" key="1">
    <citation type="submission" date="2021-09" db="EMBL/GenBank/DDBJ databases">
        <authorList>
            <consortium name="AG Swart"/>
            <person name="Singh M."/>
            <person name="Singh A."/>
            <person name="Seah K."/>
            <person name="Emmerich C."/>
        </authorList>
    </citation>
    <scope>NUCLEOTIDE SEQUENCE</scope>
    <source>
        <strain evidence="2">ATCC30299</strain>
    </source>
</reference>
<dbReference type="PANTHER" id="PTHR13593:SF113">
    <property type="entry name" value="SI:DKEY-266F7.9"/>
    <property type="match status" value="1"/>
</dbReference>
<dbReference type="InterPro" id="IPR051057">
    <property type="entry name" value="PI-PLC_domain"/>
</dbReference>
<gene>
    <name evidence="2" type="ORF">BSTOLATCC_MIC22062</name>
</gene>
<evidence type="ECO:0000256" key="1">
    <source>
        <dbReference type="SAM" id="SignalP"/>
    </source>
</evidence>
<accession>A0AAU9J574</accession>
<evidence type="ECO:0000313" key="3">
    <source>
        <dbReference type="Proteomes" id="UP001162131"/>
    </source>
</evidence>
<feature type="chain" id="PRO_5043885680" description="Phosphatidylinositol diacylglycerol-lyase" evidence="1">
    <location>
        <begin position="18"/>
        <end position="337"/>
    </location>
</feature>
<dbReference type="InterPro" id="IPR017946">
    <property type="entry name" value="PLC-like_Pdiesterase_TIM-brl"/>
</dbReference>
<dbReference type="PROSITE" id="PS51257">
    <property type="entry name" value="PROKAR_LIPOPROTEIN"/>
    <property type="match status" value="1"/>
</dbReference>
<dbReference type="CDD" id="cd08587">
    <property type="entry name" value="PI-PLCXDc_like"/>
    <property type="match status" value="1"/>
</dbReference>
<proteinExistence type="predicted"/>
<evidence type="ECO:0008006" key="4">
    <source>
        <dbReference type="Google" id="ProtNLM"/>
    </source>
</evidence>
<dbReference type="GO" id="GO:0006629">
    <property type="term" value="P:lipid metabolic process"/>
    <property type="evidence" value="ECO:0007669"/>
    <property type="project" value="InterPro"/>
</dbReference>
<evidence type="ECO:0000313" key="2">
    <source>
        <dbReference type="EMBL" id="CAG9318692.1"/>
    </source>
</evidence>
<dbReference type="EMBL" id="CAJZBQ010000021">
    <property type="protein sequence ID" value="CAG9318692.1"/>
    <property type="molecule type" value="Genomic_DNA"/>
</dbReference>
<dbReference type="GO" id="GO:0008081">
    <property type="term" value="F:phosphoric diester hydrolase activity"/>
    <property type="evidence" value="ECO:0007669"/>
    <property type="project" value="InterPro"/>
</dbReference>
<organism evidence="2 3">
    <name type="scientific">Blepharisma stoltei</name>
    <dbReference type="NCBI Taxonomy" id="1481888"/>
    <lineage>
        <taxon>Eukaryota</taxon>
        <taxon>Sar</taxon>
        <taxon>Alveolata</taxon>
        <taxon>Ciliophora</taxon>
        <taxon>Postciliodesmatophora</taxon>
        <taxon>Heterotrichea</taxon>
        <taxon>Heterotrichida</taxon>
        <taxon>Blepharismidae</taxon>
        <taxon>Blepharisma</taxon>
    </lineage>
</organism>